<dbReference type="InterPro" id="IPR011604">
    <property type="entry name" value="PDDEXK-like_dom_sf"/>
</dbReference>
<feature type="domain" description="YqaJ viral recombinase" evidence="1">
    <location>
        <begin position="133"/>
        <end position="193"/>
    </location>
</feature>
<dbReference type="InterPro" id="IPR019080">
    <property type="entry name" value="YqaJ_viral_recombinase"/>
</dbReference>
<dbReference type="Proteomes" id="UP000325577">
    <property type="component" value="Linkage Group LG3"/>
</dbReference>
<keyword evidence="3" id="KW-1185">Reference proteome</keyword>
<protein>
    <recommendedName>
        <fullName evidence="1">YqaJ viral recombinase domain-containing protein</fullName>
    </recommendedName>
</protein>
<organism evidence="2 3">
    <name type="scientific">Nyssa sinensis</name>
    <dbReference type="NCBI Taxonomy" id="561372"/>
    <lineage>
        <taxon>Eukaryota</taxon>
        <taxon>Viridiplantae</taxon>
        <taxon>Streptophyta</taxon>
        <taxon>Embryophyta</taxon>
        <taxon>Tracheophyta</taxon>
        <taxon>Spermatophyta</taxon>
        <taxon>Magnoliopsida</taxon>
        <taxon>eudicotyledons</taxon>
        <taxon>Gunneridae</taxon>
        <taxon>Pentapetalae</taxon>
        <taxon>asterids</taxon>
        <taxon>Cornales</taxon>
        <taxon>Nyssaceae</taxon>
        <taxon>Nyssa</taxon>
    </lineage>
</organism>
<accession>A0A5J5A984</accession>
<dbReference type="AlphaFoldDB" id="A0A5J5A984"/>
<dbReference type="Gene3D" id="3.90.320.10">
    <property type="match status" value="1"/>
</dbReference>
<dbReference type="Pfam" id="PF09588">
    <property type="entry name" value="YqaJ"/>
    <property type="match status" value="1"/>
</dbReference>
<dbReference type="PANTHER" id="PTHR46609:SF4">
    <property type="entry name" value="RESTRICTION ENDONUCLEASE, TYPE II-LIKE SUPERFAMILY PROTEIN"/>
    <property type="match status" value="1"/>
</dbReference>
<evidence type="ECO:0000259" key="1">
    <source>
        <dbReference type="Pfam" id="PF09588"/>
    </source>
</evidence>
<dbReference type="InterPro" id="IPR051703">
    <property type="entry name" value="NF-kappa-B_Signaling_Reg"/>
</dbReference>
<evidence type="ECO:0000313" key="2">
    <source>
        <dbReference type="EMBL" id="KAA8526588.1"/>
    </source>
</evidence>
<dbReference type="EMBL" id="CM018046">
    <property type="protein sequence ID" value="KAA8526588.1"/>
    <property type="molecule type" value="Genomic_DNA"/>
</dbReference>
<gene>
    <name evidence="2" type="ORF">F0562_008209</name>
</gene>
<name>A0A5J5A984_9ASTE</name>
<dbReference type="GO" id="GO:0006281">
    <property type="term" value="P:DNA repair"/>
    <property type="evidence" value="ECO:0007669"/>
    <property type="project" value="UniProtKB-ARBA"/>
</dbReference>
<dbReference type="OrthoDB" id="421276at2759"/>
<dbReference type="CDD" id="cd22343">
    <property type="entry name" value="PDDEXK_lambda_exonuclease-like"/>
    <property type="match status" value="1"/>
</dbReference>
<dbReference type="InterPro" id="IPR011335">
    <property type="entry name" value="Restrct_endonuc-II-like"/>
</dbReference>
<proteinExistence type="predicted"/>
<dbReference type="PANTHER" id="PTHR46609">
    <property type="entry name" value="EXONUCLEASE, PHAGE-TYPE/RECB, C-TERMINAL DOMAIN-CONTAINING PROTEIN"/>
    <property type="match status" value="1"/>
</dbReference>
<reference evidence="2 3" key="1">
    <citation type="submission" date="2019-09" db="EMBL/GenBank/DDBJ databases">
        <title>A chromosome-level genome assembly of the Chinese tupelo Nyssa sinensis.</title>
        <authorList>
            <person name="Yang X."/>
            <person name="Kang M."/>
            <person name="Yang Y."/>
            <person name="Xiong H."/>
            <person name="Wang M."/>
            <person name="Zhang Z."/>
            <person name="Wang Z."/>
            <person name="Wu H."/>
            <person name="Ma T."/>
            <person name="Liu J."/>
            <person name="Xi Z."/>
        </authorList>
    </citation>
    <scope>NUCLEOTIDE SEQUENCE [LARGE SCALE GENOMIC DNA]</scope>
    <source>
        <strain evidence="2">J267</strain>
        <tissue evidence="2">Leaf</tissue>
    </source>
</reference>
<evidence type="ECO:0000313" key="3">
    <source>
        <dbReference type="Proteomes" id="UP000325577"/>
    </source>
</evidence>
<dbReference type="SUPFAM" id="SSF52980">
    <property type="entry name" value="Restriction endonuclease-like"/>
    <property type="match status" value="1"/>
</dbReference>
<sequence>MILLFRAQLKKNLHFSFPLFSHTSLHKRWNSLQMGTCALNPNNKRKYSGFLNSSRPRTKSFTTTSEICNLRTVRSPKILSSENYPILQSNSLQHWFKNWQELRKHKLTGKHFWWGCWFLASPESAALIYGKNNPEDDWLAASPDGVVDKPVYGLPSQGVLEIKCPFFNGDMSKASPWSRIPLYYIPQAQGLMEILDRNWMDFYVWTPKGSSLFRFHSRADAVNLNCGAKAQV</sequence>